<proteinExistence type="predicted"/>
<dbReference type="KEGG" id="haly:HYG82_10415"/>
<evidence type="ECO:0000256" key="1">
    <source>
        <dbReference type="ARBA" id="ARBA00004141"/>
    </source>
</evidence>
<feature type="transmembrane region" description="Helical" evidence="5">
    <location>
        <begin position="57"/>
        <end position="77"/>
    </location>
</feature>
<evidence type="ECO:0000313" key="6">
    <source>
        <dbReference type="EMBL" id="QLG49240.1"/>
    </source>
</evidence>
<keyword evidence="7" id="KW-1185">Reference proteome</keyword>
<organism evidence="6 7">
    <name type="scientific">Natrinema halophilum</name>
    <dbReference type="NCBI Taxonomy" id="1699371"/>
    <lineage>
        <taxon>Archaea</taxon>
        <taxon>Methanobacteriati</taxon>
        <taxon>Methanobacteriota</taxon>
        <taxon>Stenosarchaea group</taxon>
        <taxon>Halobacteria</taxon>
        <taxon>Halobacteriales</taxon>
        <taxon>Natrialbaceae</taxon>
        <taxon>Natrinema</taxon>
    </lineage>
</organism>
<evidence type="ECO:0000313" key="7">
    <source>
        <dbReference type="Proteomes" id="UP000509241"/>
    </source>
</evidence>
<keyword evidence="3 5" id="KW-1133">Transmembrane helix</keyword>
<feature type="transmembrane region" description="Helical" evidence="5">
    <location>
        <begin position="107"/>
        <end position="129"/>
    </location>
</feature>
<keyword evidence="2 5" id="KW-0812">Transmembrane</keyword>
<dbReference type="GeneID" id="56033708"/>
<dbReference type="EMBL" id="CP058601">
    <property type="protein sequence ID" value="QLG49240.1"/>
    <property type="molecule type" value="Genomic_DNA"/>
</dbReference>
<dbReference type="OrthoDB" id="308081at2157"/>
<dbReference type="InterPro" id="IPR032808">
    <property type="entry name" value="DoxX"/>
</dbReference>
<name>A0A7D5KZH6_9EURY</name>
<evidence type="ECO:0000256" key="5">
    <source>
        <dbReference type="SAM" id="Phobius"/>
    </source>
</evidence>
<dbReference type="AlphaFoldDB" id="A0A7D5KZH6"/>
<accession>A0A7D5KZH6</accession>
<gene>
    <name evidence="6" type="ORF">HYG82_10415</name>
</gene>
<dbReference type="Proteomes" id="UP000509241">
    <property type="component" value="Chromosome"/>
</dbReference>
<dbReference type="GO" id="GO:0016020">
    <property type="term" value="C:membrane"/>
    <property type="evidence" value="ECO:0007669"/>
    <property type="project" value="UniProtKB-SubCell"/>
</dbReference>
<evidence type="ECO:0000256" key="3">
    <source>
        <dbReference type="ARBA" id="ARBA00022989"/>
    </source>
</evidence>
<feature type="transmembrane region" description="Helical" evidence="5">
    <location>
        <begin position="84"/>
        <end position="101"/>
    </location>
</feature>
<keyword evidence="4 5" id="KW-0472">Membrane</keyword>
<evidence type="ECO:0000256" key="4">
    <source>
        <dbReference type="ARBA" id="ARBA00023136"/>
    </source>
</evidence>
<dbReference type="Pfam" id="PF07681">
    <property type="entry name" value="DoxX"/>
    <property type="match status" value="1"/>
</dbReference>
<evidence type="ECO:0000256" key="2">
    <source>
        <dbReference type="ARBA" id="ARBA00022692"/>
    </source>
</evidence>
<reference evidence="6 7" key="1">
    <citation type="submission" date="2020-07" db="EMBL/GenBank/DDBJ databases">
        <authorList>
            <person name="Cui H."/>
        </authorList>
    </citation>
    <scope>NUCLEOTIDE SEQUENCE [LARGE SCALE GENOMIC DNA]</scope>
    <source>
        <strain evidence="6 7">YPL8</strain>
    </source>
</reference>
<protein>
    <submittedName>
        <fullName evidence="6">DoxX family protein</fullName>
    </submittedName>
</protein>
<comment type="subcellular location">
    <subcellularLocation>
        <location evidence="1">Membrane</location>
        <topology evidence="1">Multi-pass membrane protein</topology>
    </subcellularLocation>
</comment>
<sequence length="136" mass="14710">MSSVRLENDQSTQRRILKWSRIALRLALVALIAKPALSKFVTYGTSVSFFDAIGMPIPSLTVIVAGLVEGVAIVLLLVGTRERIAILSLIPVMVVAVLYAGPSWKNIAVLVCCGAFLAEDIWMLAAPLWTADRSVE</sequence>
<dbReference type="RefSeq" id="WP_179260975.1">
    <property type="nucleotide sequence ID" value="NZ_CP058601.1"/>
</dbReference>